<accession>A0AA88KQJ7</accession>
<dbReference type="EMBL" id="JAVRJZ010006477">
    <property type="protein sequence ID" value="KAK2701233.1"/>
    <property type="molecule type" value="Genomic_DNA"/>
</dbReference>
<reference evidence="2" key="1">
    <citation type="submission" date="2023-07" db="EMBL/GenBank/DDBJ databases">
        <title>Chromosome-level genome assembly of Artemia franciscana.</title>
        <authorList>
            <person name="Jo E."/>
        </authorList>
    </citation>
    <scope>NUCLEOTIDE SEQUENCE</scope>
    <source>
        <tissue evidence="2">Whole body</tissue>
    </source>
</reference>
<feature type="compositionally biased region" description="Basic residues" evidence="1">
    <location>
        <begin position="138"/>
        <end position="147"/>
    </location>
</feature>
<feature type="compositionally biased region" description="Acidic residues" evidence="1">
    <location>
        <begin position="114"/>
        <end position="125"/>
    </location>
</feature>
<dbReference type="AlphaFoldDB" id="A0AA88KQJ7"/>
<evidence type="ECO:0000313" key="3">
    <source>
        <dbReference type="Proteomes" id="UP001187531"/>
    </source>
</evidence>
<proteinExistence type="predicted"/>
<keyword evidence="3" id="KW-1185">Reference proteome</keyword>
<comment type="caution">
    <text evidence="2">The sequence shown here is derived from an EMBL/GenBank/DDBJ whole genome shotgun (WGS) entry which is preliminary data.</text>
</comment>
<organism evidence="2 3">
    <name type="scientific">Artemia franciscana</name>
    <name type="common">Brine shrimp</name>
    <name type="synonym">Artemia sanfranciscana</name>
    <dbReference type="NCBI Taxonomy" id="6661"/>
    <lineage>
        <taxon>Eukaryota</taxon>
        <taxon>Metazoa</taxon>
        <taxon>Ecdysozoa</taxon>
        <taxon>Arthropoda</taxon>
        <taxon>Crustacea</taxon>
        <taxon>Branchiopoda</taxon>
        <taxon>Anostraca</taxon>
        <taxon>Artemiidae</taxon>
        <taxon>Artemia</taxon>
    </lineage>
</organism>
<sequence>METTMQDMVFQFSLHLLVRTLARCILKAKAAQKLLEDLSPRPFEDDKHMLPLLEVAASLSDEVQTSIGRAARPAAHKTGINQSSDDNQTNRKISDSYSDGGQQKLSSAATDPVTSDDELDVESSEEQFHSDLVLQTRKLGRPRRALKNSKDTSDFPAALTRGKRTDSESSNQ</sequence>
<name>A0AA88KQJ7_ARTSF</name>
<feature type="region of interest" description="Disordered" evidence="1">
    <location>
        <begin position="66"/>
        <end position="172"/>
    </location>
</feature>
<dbReference type="Proteomes" id="UP001187531">
    <property type="component" value="Unassembled WGS sequence"/>
</dbReference>
<gene>
    <name evidence="2" type="ORF">QYM36_020107</name>
</gene>
<evidence type="ECO:0000313" key="2">
    <source>
        <dbReference type="EMBL" id="KAK2701233.1"/>
    </source>
</evidence>
<evidence type="ECO:0000256" key="1">
    <source>
        <dbReference type="SAM" id="MobiDB-lite"/>
    </source>
</evidence>
<feature type="non-terminal residue" evidence="2">
    <location>
        <position position="172"/>
    </location>
</feature>
<feature type="compositionally biased region" description="Basic and acidic residues" evidence="1">
    <location>
        <begin position="163"/>
        <end position="172"/>
    </location>
</feature>
<protein>
    <submittedName>
        <fullName evidence="2">Uncharacterized protein</fullName>
    </submittedName>
</protein>
<feature type="compositionally biased region" description="Polar residues" evidence="1">
    <location>
        <begin position="95"/>
        <end position="113"/>
    </location>
</feature>